<protein>
    <submittedName>
        <fullName evidence="8">Dihydroorotate dehydrogenase-like protein</fullName>
    </submittedName>
</protein>
<evidence type="ECO:0000256" key="6">
    <source>
        <dbReference type="ARBA" id="ARBA00023002"/>
    </source>
</evidence>
<evidence type="ECO:0000256" key="2">
    <source>
        <dbReference type="ARBA" id="ARBA00004725"/>
    </source>
</evidence>
<dbReference type="Gene3D" id="3.20.20.70">
    <property type="entry name" value="Aldolase class I"/>
    <property type="match status" value="1"/>
</dbReference>
<gene>
    <name evidence="8" type="ORF">H5P28_10975</name>
</gene>
<keyword evidence="5" id="KW-0665">Pyrimidine biosynthesis</keyword>
<accession>A0A842HGU7</accession>
<dbReference type="InterPro" id="IPR005720">
    <property type="entry name" value="Dihydroorotate_DH_cat"/>
</dbReference>
<dbReference type="SUPFAM" id="SSF51395">
    <property type="entry name" value="FMN-linked oxidoreductases"/>
    <property type="match status" value="1"/>
</dbReference>
<proteinExistence type="predicted"/>
<dbReference type="PANTHER" id="PTHR48109:SF3">
    <property type="entry name" value="SLL0744 PROTEIN"/>
    <property type="match status" value="1"/>
</dbReference>
<evidence type="ECO:0000256" key="1">
    <source>
        <dbReference type="ARBA" id="ARBA00001917"/>
    </source>
</evidence>
<organism evidence="8 9">
    <name type="scientific">Ruficoccus amylovorans</name>
    <dbReference type="NCBI Taxonomy" id="1804625"/>
    <lineage>
        <taxon>Bacteria</taxon>
        <taxon>Pseudomonadati</taxon>
        <taxon>Verrucomicrobiota</taxon>
        <taxon>Opitutia</taxon>
        <taxon>Puniceicoccales</taxon>
        <taxon>Cerasicoccaceae</taxon>
        <taxon>Ruficoccus</taxon>
    </lineage>
</organism>
<reference evidence="8 9" key="1">
    <citation type="submission" date="2020-07" db="EMBL/GenBank/DDBJ databases">
        <authorList>
            <person name="Feng X."/>
        </authorList>
    </citation>
    <scope>NUCLEOTIDE SEQUENCE [LARGE SCALE GENOMIC DNA]</scope>
    <source>
        <strain evidence="8 9">JCM31066</strain>
    </source>
</reference>
<comment type="caution">
    <text evidence="8">The sequence shown here is derived from an EMBL/GenBank/DDBJ whole genome shotgun (WGS) entry which is preliminary data.</text>
</comment>
<dbReference type="UniPathway" id="UPA00070"/>
<dbReference type="PANTHER" id="PTHR48109">
    <property type="entry name" value="DIHYDROOROTATE DEHYDROGENASE (QUINONE), MITOCHONDRIAL-RELATED"/>
    <property type="match status" value="1"/>
</dbReference>
<keyword evidence="3" id="KW-0285">Flavoprotein</keyword>
<dbReference type="InterPro" id="IPR050074">
    <property type="entry name" value="DHO_dehydrogenase"/>
</dbReference>
<dbReference type="InterPro" id="IPR013785">
    <property type="entry name" value="Aldolase_TIM"/>
</dbReference>
<comment type="pathway">
    <text evidence="2">Pyrimidine metabolism; UMP biosynthesis via de novo pathway.</text>
</comment>
<evidence type="ECO:0000256" key="3">
    <source>
        <dbReference type="ARBA" id="ARBA00022630"/>
    </source>
</evidence>
<dbReference type="Proteomes" id="UP000546464">
    <property type="component" value="Unassembled WGS sequence"/>
</dbReference>
<dbReference type="GO" id="GO:0004152">
    <property type="term" value="F:dihydroorotate dehydrogenase activity"/>
    <property type="evidence" value="ECO:0007669"/>
    <property type="project" value="InterPro"/>
</dbReference>
<dbReference type="EMBL" id="JACHVB010000034">
    <property type="protein sequence ID" value="MBC2594784.1"/>
    <property type="molecule type" value="Genomic_DNA"/>
</dbReference>
<dbReference type="RefSeq" id="WP_185675749.1">
    <property type="nucleotide sequence ID" value="NZ_JACHVB010000034.1"/>
</dbReference>
<dbReference type="NCBIfam" id="NF005741">
    <property type="entry name" value="PRK07565.1"/>
    <property type="match status" value="1"/>
</dbReference>
<keyword evidence="6" id="KW-0560">Oxidoreductase</keyword>
<dbReference type="PIRSF" id="PIRSF000164">
    <property type="entry name" value="DHO_oxidase"/>
    <property type="match status" value="1"/>
</dbReference>
<dbReference type="Pfam" id="PF01180">
    <property type="entry name" value="DHO_dh"/>
    <property type="match status" value="1"/>
</dbReference>
<name>A0A842HGU7_9BACT</name>
<dbReference type="CDD" id="cd04739">
    <property type="entry name" value="DHOD_like"/>
    <property type="match status" value="1"/>
</dbReference>
<dbReference type="GO" id="GO:0006207">
    <property type="term" value="P:'de novo' pyrimidine nucleobase biosynthetic process"/>
    <property type="evidence" value="ECO:0007669"/>
    <property type="project" value="TreeGrafter"/>
</dbReference>
<evidence type="ECO:0000256" key="4">
    <source>
        <dbReference type="ARBA" id="ARBA00022643"/>
    </source>
</evidence>
<evidence type="ECO:0000256" key="5">
    <source>
        <dbReference type="ARBA" id="ARBA00022975"/>
    </source>
</evidence>
<dbReference type="AlphaFoldDB" id="A0A842HGU7"/>
<evidence type="ECO:0000259" key="7">
    <source>
        <dbReference type="Pfam" id="PF01180"/>
    </source>
</evidence>
<evidence type="ECO:0000313" key="9">
    <source>
        <dbReference type="Proteomes" id="UP000546464"/>
    </source>
</evidence>
<dbReference type="GO" id="GO:0044205">
    <property type="term" value="P:'de novo' UMP biosynthetic process"/>
    <property type="evidence" value="ECO:0007669"/>
    <property type="project" value="UniProtKB-UniPathway"/>
</dbReference>
<dbReference type="InterPro" id="IPR012135">
    <property type="entry name" value="Dihydroorotate_DH_1_2"/>
</dbReference>
<feature type="domain" description="Dihydroorotate dehydrogenase catalytic" evidence="7">
    <location>
        <begin position="85"/>
        <end position="290"/>
    </location>
</feature>
<keyword evidence="4" id="KW-0288">FMN</keyword>
<evidence type="ECO:0000313" key="8">
    <source>
        <dbReference type="EMBL" id="MBC2594784.1"/>
    </source>
</evidence>
<dbReference type="GO" id="GO:0005737">
    <property type="term" value="C:cytoplasm"/>
    <property type="evidence" value="ECO:0007669"/>
    <property type="project" value="InterPro"/>
</dbReference>
<comment type="cofactor">
    <cofactor evidence="1">
        <name>FMN</name>
        <dbReference type="ChEBI" id="CHEBI:58210"/>
    </cofactor>
</comment>
<keyword evidence="9" id="KW-1185">Reference proteome</keyword>
<sequence length="332" mass="37192">MDLKTTYLGLELPHPFVVGASPIAARLDRVRLAEDAGAAAIVMNSLFEEQIIHHEEGLQKHVLSHEDSFAEATSYFPSADEFDLGPDEYLERIREIKQAVDIPVIASLNGTNLGTWTEYAKYMEEAGADALELNLYYQPRSAEESSEQVEGNFVEIVEKVRQSVKLPLAVKLSPFFSSLPNFIKRIEDKGANAAVIFNRFYQPDIDIENLEAVPSLKLSDSSELLLRLRWLAILSGRTQLDLAVTGGVHTAEDAIKAVMAGADCIQLVSTLLRHGLPQLTKLRNEMAQWMEEKEYDSLEQMKGSMSYQHAPNPEAIERANYLRILQSWDVEA</sequence>